<dbReference type="EMBL" id="ASSJ01000001">
    <property type="protein sequence ID" value="ERN43119.1"/>
    <property type="molecule type" value="Genomic_DNA"/>
</dbReference>
<gene>
    <name evidence="2" type="ORF">KR51_00000070</name>
</gene>
<dbReference type="SUPFAM" id="SSF54427">
    <property type="entry name" value="NTF2-like"/>
    <property type="match status" value="1"/>
</dbReference>
<feature type="signal peptide" evidence="1">
    <location>
        <begin position="1"/>
        <end position="29"/>
    </location>
</feature>
<name>U5DR90_9CHRO</name>
<keyword evidence="1" id="KW-0732">Signal</keyword>
<organism evidence="2 3">
    <name type="scientific">Rubidibacter lacunae KORDI 51-2</name>
    <dbReference type="NCBI Taxonomy" id="582515"/>
    <lineage>
        <taxon>Bacteria</taxon>
        <taxon>Bacillati</taxon>
        <taxon>Cyanobacteriota</taxon>
        <taxon>Cyanophyceae</taxon>
        <taxon>Oscillatoriophycideae</taxon>
        <taxon>Chroococcales</taxon>
        <taxon>Aphanothecaceae</taxon>
        <taxon>Rubidibacter</taxon>
    </lineage>
</organism>
<feature type="chain" id="PRO_5004658966" description="Nuclear transport factor 2 family protein" evidence="1">
    <location>
        <begin position="30"/>
        <end position="268"/>
    </location>
</feature>
<dbReference type="AlphaFoldDB" id="U5DR90"/>
<dbReference type="OrthoDB" id="507769at2"/>
<sequence length="268" mass="29277">MFRRRRTRSLVLPALLTCSLVLLSPSIRAESPASAPDSLQQLLIDMERAASSQDLQSVMEHYSPDFTNSDGLDFTSLSLGLTQLWEEYDSIDYTIELQSWDRNGTDLIAETLTRVTGVRRVGARDIRLSAEIVSRQRLSGDRIVEQEILSERSQILTGANPPQVSVKLPDAVATGEMFDFDVVVDEPLGDDVLLGAVLEERVTNLTQLSDSALDIDVLPAGGIFQIGTAPDEPGDEWLSAVLIRSDGITVVTQRLRIEAGEPSAEAAP</sequence>
<evidence type="ECO:0008006" key="4">
    <source>
        <dbReference type="Google" id="ProtNLM"/>
    </source>
</evidence>
<protein>
    <recommendedName>
        <fullName evidence="4">Nuclear transport factor 2 family protein</fullName>
    </recommendedName>
</protein>
<proteinExistence type="predicted"/>
<dbReference type="InParanoid" id="U5DR90"/>
<dbReference type="eggNOG" id="ENOG502Z83E">
    <property type="taxonomic scope" value="Bacteria"/>
</dbReference>
<dbReference type="RefSeq" id="WP_022603652.1">
    <property type="nucleotide sequence ID" value="NZ_ASSJ01000001.1"/>
</dbReference>
<evidence type="ECO:0000313" key="3">
    <source>
        <dbReference type="Proteomes" id="UP000016960"/>
    </source>
</evidence>
<evidence type="ECO:0000313" key="2">
    <source>
        <dbReference type="EMBL" id="ERN43119.1"/>
    </source>
</evidence>
<dbReference type="STRING" id="582515.KR51_00000070"/>
<dbReference type="InterPro" id="IPR032710">
    <property type="entry name" value="NTF2-like_dom_sf"/>
</dbReference>
<comment type="caution">
    <text evidence="2">The sequence shown here is derived from an EMBL/GenBank/DDBJ whole genome shotgun (WGS) entry which is preliminary data.</text>
</comment>
<dbReference type="Proteomes" id="UP000016960">
    <property type="component" value="Unassembled WGS sequence"/>
</dbReference>
<keyword evidence="3" id="KW-1185">Reference proteome</keyword>
<reference evidence="2 3" key="1">
    <citation type="submission" date="2013-05" db="EMBL/GenBank/DDBJ databases">
        <title>Draft genome sequence of Rubidibacter lacunae KORDI 51-2.</title>
        <authorList>
            <person name="Choi D.H."/>
            <person name="Noh J.H."/>
            <person name="Kwon K.-K."/>
            <person name="Lee J.-H."/>
            <person name="Ryu J.-Y."/>
        </authorList>
    </citation>
    <scope>NUCLEOTIDE SEQUENCE [LARGE SCALE GENOMIC DNA]</scope>
    <source>
        <strain evidence="2 3">KORDI 51-2</strain>
    </source>
</reference>
<accession>U5DR90</accession>
<evidence type="ECO:0000256" key="1">
    <source>
        <dbReference type="SAM" id="SignalP"/>
    </source>
</evidence>